<feature type="transmembrane region" description="Helical" evidence="8">
    <location>
        <begin position="69"/>
        <end position="85"/>
    </location>
</feature>
<keyword evidence="3" id="KW-0813">Transport</keyword>
<evidence type="ECO:0000256" key="5">
    <source>
        <dbReference type="ARBA" id="ARBA00022989"/>
    </source>
</evidence>
<evidence type="ECO:0000313" key="9">
    <source>
        <dbReference type="EMBL" id="KYD16538.1"/>
    </source>
</evidence>
<dbReference type="GO" id="GO:0005886">
    <property type="term" value="C:plasma membrane"/>
    <property type="evidence" value="ECO:0007669"/>
    <property type="project" value="TreeGrafter"/>
</dbReference>
<feature type="transmembrane region" description="Helical" evidence="8">
    <location>
        <begin position="182"/>
        <end position="201"/>
    </location>
</feature>
<keyword evidence="4 8" id="KW-0812">Transmembrane</keyword>
<feature type="transmembrane region" description="Helical" evidence="8">
    <location>
        <begin position="307"/>
        <end position="330"/>
    </location>
</feature>
<evidence type="ECO:0000313" key="10">
    <source>
        <dbReference type="Proteomes" id="UP000075683"/>
    </source>
</evidence>
<protein>
    <recommendedName>
        <fullName evidence="11">Xanthine permease</fullName>
    </recommendedName>
</protein>
<name>A0A150LW74_9BACI</name>
<sequence length="443" mass="48576">MKLTFSSIQWFIFILAGSVVAPLAIGEAFGLSLREIAGFVQRTFFVIGLVSIIQNIFGHRMPIAEGPAVLWWGVFLVFLGLNGTNNGTNDVLQSIELGLMISGLSFILLSVSNIIQHVKKLFTPIVTGTYFILLVAQISGPFVKGILGVDYKGPGIDWRVSVTAIFTAVITILFSKSRLKWVSSYSVLFGMLIGWGLFSLFKLTEPHEFELDKWIQIPEVLAWGMPKADAGVIATSIFVTLLLLVNIISSIDVVEKVTRPLSKPVYNPSGIIMGISQILSGFFSTIGLVPLSYTAGFIMTTKMKERLPFIIGSFLILLISFFPFVTVFFASIPTPVGYASMLLAFSNMIGIGIREYSQTDINERNLFIIGISLMIGIGTMFIPTEVVATFPPVIASIVNNGLIVGVLICMLLDQLMSKKTERFTSSNKKPDKAEPLRSEAQMD</sequence>
<gene>
    <name evidence="9" type="ORF">B4135_2610</name>
</gene>
<dbReference type="AlphaFoldDB" id="A0A150LW74"/>
<comment type="subcellular location">
    <subcellularLocation>
        <location evidence="1">Membrane</location>
        <topology evidence="1">Multi-pass membrane protein</topology>
    </subcellularLocation>
</comment>
<feature type="transmembrane region" description="Helical" evidence="8">
    <location>
        <begin position="390"/>
        <end position="412"/>
    </location>
</feature>
<keyword evidence="6 8" id="KW-0472">Membrane</keyword>
<dbReference type="OrthoDB" id="5597247at2"/>
<feature type="transmembrane region" description="Helical" evidence="8">
    <location>
        <begin position="365"/>
        <end position="384"/>
    </location>
</feature>
<keyword evidence="5 8" id="KW-1133">Transmembrane helix</keyword>
<accession>A0A150LW74</accession>
<evidence type="ECO:0000256" key="1">
    <source>
        <dbReference type="ARBA" id="ARBA00004141"/>
    </source>
</evidence>
<evidence type="ECO:0000256" key="3">
    <source>
        <dbReference type="ARBA" id="ARBA00022448"/>
    </source>
</evidence>
<dbReference type="GO" id="GO:0042907">
    <property type="term" value="F:xanthine transmembrane transporter activity"/>
    <property type="evidence" value="ECO:0007669"/>
    <property type="project" value="TreeGrafter"/>
</dbReference>
<feature type="transmembrane region" description="Helical" evidence="8">
    <location>
        <begin position="158"/>
        <end position="175"/>
    </location>
</feature>
<dbReference type="Proteomes" id="UP000075683">
    <property type="component" value="Unassembled WGS sequence"/>
</dbReference>
<feature type="transmembrane region" description="Helical" evidence="8">
    <location>
        <begin position="336"/>
        <end position="353"/>
    </location>
</feature>
<dbReference type="STRING" id="301148.B4135_2610"/>
<reference evidence="9 10" key="1">
    <citation type="submission" date="2016-01" db="EMBL/GenBank/DDBJ databases">
        <title>Draft Genome Sequences of Seven Thermophilic Sporeformers Isolated from Foods.</title>
        <authorList>
            <person name="Berendsen E.M."/>
            <person name="Wells-Bennik M.H."/>
            <person name="Krawcyk A.O."/>
            <person name="De Jong A."/>
            <person name="Holsappel S."/>
            <person name="Eijlander R.T."/>
            <person name="Kuipers O.P."/>
        </authorList>
    </citation>
    <scope>NUCLEOTIDE SEQUENCE [LARGE SCALE GENOMIC DNA]</scope>
    <source>
        <strain evidence="9 10">B4135</strain>
    </source>
</reference>
<comment type="caution">
    <text evidence="9">The sequence shown here is derived from an EMBL/GenBank/DDBJ whole genome shotgun (WGS) entry which is preliminary data.</text>
</comment>
<dbReference type="PANTHER" id="PTHR42810">
    <property type="entry name" value="PURINE PERMEASE C1399.01C-RELATED"/>
    <property type="match status" value="1"/>
</dbReference>
<feature type="compositionally biased region" description="Basic and acidic residues" evidence="7">
    <location>
        <begin position="423"/>
        <end position="437"/>
    </location>
</feature>
<dbReference type="RefSeq" id="WP_061569242.1">
    <property type="nucleotide sequence ID" value="NZ_LQYT01000062.1"/>
</dbReference>
<proteinExistence type="inferred from homology"/>
<dbReference type="PATRIC" id="fig|301148.3.peg.4184"/>
<evidence type="ECO:0008006" key="11">
    <source>
        <dbReference type="Google" id="ProtNLM"/>
    </source>
</evidence>
<feature type="transmembrane region" description="Helical" evidence="8">
    <location>
        <begin position="91"/>
        <end position="109"/>
    </location>
</feature>
<evidence type="ECO:0000256" key="7">
    <source>
        <dbReference type="SAM" id="MobiDB-lite"/>
    </source>
</evidence>
<organism evidence="9 10">
    <name type="scientific">Caldibacillus debilis</name>
    <dbReference type="NCBI Taxonomy" id="301148"/>
    <lineage>
        <taxon>Bacteria</taxon>
        <taxon>Bacillati</taxon>
        <taxon>Bacillota</taxon>
        <taxon>Bacilli</taxon>
        <taxon>Bacillales</taxon>
        <taxon>Bacillaceae</taxon>
        <taxon>Caldibacillus</taxon>
    </lineage>
</organism>
<evidence type="ECO:0000256" key="6">
    <source>
        <dbReference type="ARBA" id="ARBA00023136"/>
    </source>
</evidence>
<feature type="transmembrane region" description="Helical" evidence="8">
    <location>
        <begin position="36"/>
        <end position="57"/>
    </location>
</feature>
<evidence type="ECO:0000256" key="8">
    <source>
        <dbReference type="SAM" id="Phobius"/>
    </source>
</evidence>
<feature type="transmembrane region" description="Helical" evidence="8">
    <location>
        <begin position="230"/>
        <end position="254"/>
    </location>
</feature>
<dbReference type="PANTHER" id="PTHR42810:SF1">
    <property type="entry name" value="PURINE PERMEASE YWDJ-RELATED"/>
    <property type="match status" value="1"/>
</dbReference>
<feature type="region of interest" description="Disordered" evidence="7">
    <location>
        <begin position="423"/>
        <end position="443"/>
    </location>
</feature>
<evidence type="ECO:0000256" key="2">
    <source>
        <dbReference type="ARBA" id="ARBA00008821"/>
    </source>
</evidence>
<dbReference type="Pfam" id="PF00860">
    <property type="entry name" value="Xan_ur_permease"/>
    <property type="match status" value="1"/>
</dbReference>
<dbReference type="EMBL" id="LQYT01000062">
    <property type="protein sequence ID" value="KYD16538.1"/>
    <property type="molecule type" value="Genomic_DNA"/>
</dbReference>
<dbReference type="NCBIfam" id="NF037981">
    <property type="entry name" value="NCS2_1"/>
    <property type="match status" value="1"/>
</dbReference>
<evidence type="ECO:0000256" key="4">
    <source>
        <dbReference type="ARBA" id="ARBA00022692"/>
    </source>
</evidence>
<feature type="transmembrane region" description="Helical" evidence="8">
    <location>
        <begin position="121"/>
        <end position="138"/>
    </location>
</feature>
<dbReference type="InterPro" id="IPR006043">
    <property type="entry name" value="NCS2"/>
</dbReference>
<comment type="similarity">
    <text evidence="2">Belongs to the nucleobase:cation symporter-2 (NCS2) (TC 2.A.40) family.</text>
</comment>